<accession>A0A2H1KEK8</accession>
<organism evidence="1 2">
    <name type="scientific">Brevibacterium antiquum CNRZ 918</name>
    <dbReference type="NCBI Taxonomy" id="1255637"/>
    <lineage>
        <taxon>Bacteria</taxon>
        <taxon>Bacillati</taxon>
        <taxon>Actinomycetota</taxon>
        <taxon>Actinomycetes</taxon>
        <taxon>Micrococcales</taxon>
        <taxon>Brevibacteriaceae</taxon>
        <taxon>Brevibacterium</taxon>
    </lineage>
</organism>
<dbReference type="AlphaFoldDB" id="A0A2H1KEK8"/>
<dbReference type="Proteomes" id="UP000234433">
    <property type="component" value="Unassembled WGS sequence"/>
</dbReference>
<evidence type="ECO:0000313" key="2">
    <source>
        <dbReference type="Proteomes" id="UP000234433"/>
    </source>
</evidence>
<gene>
    <name evidence="1" type="ORF">BANT918_02400</name>
</gene>
<dbReference type="OrthoDB" id="4317400at2"/>
<sequence length="340" mass="37354">MALDPVPTWIHGAKHSGDILRQGTFNQTGGAEGVSSPTAFRVRATQTPSNKVRVDPGGLLMLSPWDEGQTYSMRNASETLVEVPASSSLSANTWYINAWVNDPKKPGGTEPVSVPYGPYNFLTCDPEPKDNNPAYACAKIVVPKSTAIVEQDMITDLRELAQPHRQQLMFGRPRITEDESRNLGLTVAAGGEYFPGGNGAPNTFKVFVPTWATHILVDASWMSVRYAGSSNPYGQYWIEYGDEYKDRTWPGNRQYEFATQTFAFNSPGTSNNVMRMDWRLMSSQHIDPKLRGKTITMAFKAGRQDSGPSADVSMDALSGLGMQLAFVQTTLDPKSNEDPA</sequence>
<dbReference type="EMBL" id="FXZD01000007">
    <property type="protein sequence ID" value="SMX98193.1"/>
    <property type="molecule type" value="Genomic_DNA"/>
</dbReference>
<reference evidence="1 2" key="1">
    <citation type="submission" date="2017-03" db="EMBL/GenBank/DDBJ databases">
        <authorList>
            <person name="Afonso C.L."/>
            <person name="Miller P.J."/>
            <person name="Scott M.A."/>
            <person name="Spackman E."/>
            <person name="Goraichik I."/>
            <person name="Dimitrov K.M."/>
            <person name="Suarez D.L."/>
            <person name="Swayne D.E."/>
        </authorList>
    </citation>
    <scope>NUCLEOTIDE SEQUENCE [LARGE SCALE GENOMIC DNA]</scope>
    <source>
        <strain evidence="1 2">CNRZ 918</strain>
    </source>
</reference>
<evidence type="ECO:0000313" key="1">
    <source>
        <dbReference type="EMBL" id="SMX98193.1"/>
    </source>
</evidence>
<name>A0A2H1KEK8_9MICO</name>
<dbReference type="RefSeq" id="WP_101620446.1">
    <property type="nucleotide sequence ID" value="NZ_FXZD01000007.1"/>
</dbReference>
<protein>
    <submittedName>
        <fullName evidence="1">Uncharacterized protein</fullName>
    </submittedName>
</protein>
<proteinExistence type="predicted"/>